<proteinExistence type="inferred from homology"/>
<evidence type="ECO:0008006" key="7">
    <source>
        <dbReference type="Google" id="ProtNLM"/>
    </source>
</evidence>
<dbReference type="SMART" id="SM00700">
    <property type="entry name" value="JHBP"/>
    <property type="match status" value="1"/>
</dbReference>
<reference evidence="5" key="1">
    <citation type="submission" date="2021-12" db="EMBL/GenBank/DDBJ databases">
        <authorList>
            <person name="King R."/>
        </authorList>
    </citation>
    <scope>NUCLEOTIDE SEQUENCE</scope>
</reference>
<dbReference type="GO" id="GO:0007623">
    <property type="term" value="P:circadian rhythm"/>
    <property type="evidence" value="ECO:0007669"/>
    <property type="project" value="UniProtKB-ARBA"/>
</dbReference>
<dbReference type="GO" id="GO:0005615">
    <property type="term" value="C:extracellular space"/>
    <property type="evidence" value="ECO:0007669"/>
    <property type="project" value="TreeGrafter"/>
</dbReference>
<dbReference type="OrthoDB" id="8194225at2759"/>
<feature type="chain" id="PRO_5040106482" description="Protein takeout-like" evidence="4">
    <location>
        <begin position="21"/>
        <end position="244"/>
    </location>
</feature>
<evidence type="ECO:0000313" key="6">
    <source>
        <dbReference type="Proteomes" id="UP001154078"/>
    </source>
</evidence>
<keyword evidence="2" id="KW-0090">Biological rhythms</keyword>
<dbReference type="AlphaFoldDB" id="A0A9P0AY32"/>
<evidence type="ECO:0000256" key="1">
    <source>
        <dbReference type="ARBA" id="ARBA00022729"/>
    </source>
</evidence>
<keyword evidence="6" id="KW-1185">Reference proteome</keyword>
<feature type="signal peptide" evidence="4">
    <location>
        <begin position="1"/>
        <end position="20"/>
    </location>
</feature>
<organism evidence="5 6">
    <name type="scientific">Brassicogethes aeneus</name>
    <name type="common">Rape pollen beetle</name>
    <name type="synonym">Meligethes aeneus</name>
    <dbReference type="NCBI Taxonomy" id="1431903"/>
    <lineage>
        <taxon>Eukaryota</taxon>
        <taxon>Metazoa</taxon>
        <taxon>Ecdysozoa</taxon>
        <taxon>Arthropoda</taxon>
        <taxon>Hexapoda</taxon>
        <taxon>Insecta</taxon>
        <taxon>Pterygota</taxon>
        <taxon>Neoptera</taxon>
        <taxon>Endopterygota</taxon>
        <taxon>Coleoptera</taxon>
        <taxon>Polyphaga</taxon>
        <taxon>Cucujiformia</taxon>
        <taxon>Nitidulidae</taxon>
        <taxon>Meligethinae</taxon>
        <taxon>Brassicogethes</taxon>
    </lineage>
</organism>
<evidence type="ECO:0000313" key="5">
    <source>
        <dbReference type="EMBL" id="CAH0553014.1"/>
    </source>
</evidence>
<gene>
    <name evidence="5" type="ORF">MELIAE_LOCUS5122</name>
</gene>
<comment type="similarity">
    <text evidence="3">Belongs to the TO family.</text>
</comment>
<dbReference type="EMBL" id="OV121134">
    <property type="protein sequence ID" value="CAH0553014.1"/>
    <property type="molecule type" value="Genomic_DNA"/>
</dbReference>
<dbReference type="Pfam" id="PF06585">
    <property type="entry name" value="JHBP"/>
    <property type="match status" value="1"/>
</dbReference>
<dbReference type="Gene3D" id="3.15.10.30">
    <property type="entry name" value="Haemolymph juvenile hormone binding protein"/>
    <property type="match status" value="1"/>
</dbReference>
<dbReference type="Proteomes" id="UP001154078">
    <property type="component" value="Chromosome 3"/>
</dbReference>
<sequence length="244" mass="27519">MCKMLLICSSIVGYLYAVYALPPPSYLTPCSLSDPKFNECALKSGKAGMTMIIQGDKKYNLPSLNPFKLDYVETEAGFMKIKLYKPELHGATKTELKEVYYDPKTKRMGLSVLFNEESLVGNYDISGKILILPIEGNGDLNITVYNAIFTYEFDLIKEMKNGVEYAGLKNDKLDMNLDKIYINLDNLFNGDKLLGDNINKFLNENWKDALNEAGAPIIEVLKSICFNVLSTLFLKVPFNELFLP</sequence>
<dbReference type="InterPro" id="IPR010562">
    <property type="entry name" value="Haemolymph_juvenile_hormone-bd"/>
</dbReference>
<dbReference type="InterPro" id="IPR038606">
    <property type="entry name" value="To_sf"/>
</dbReference>
<name>A0A9P0AY32_BRAAE</name>
<accession>A0A9P0AY32</accession>
<evidence type="ECO:0000256" key="4">
    <source>
        <dbReference type="SAM" id="SignalP"/>
    </source>
</evidence>
<keyword evidence="1 4" id="KW-0732">Signal</keyword>
<protein>
    <recommendedName>
        <fullName evidence="7">Protein takeout-like</fullName>
    </recommendedName>
</protein>
<dbReference type="PANTHER" id="PTHR11008">
    <property type="entry name" value="PROTEIN TAKEOUT-LIKE PROTEIN"/>
    <property type="match status" value="1"/>
</dbReference>
<evidence type="ECO:0000256" key="3">
    <source>
        <dbReference type="ARBA" id="ARBA00060902"/>
    </source>
</evidence>
<dbReference type="FunFam" id="3.15.10.30:FF:000001">
    <property type="entry name" value="Takeout-like protein 1"/>
    <property type="match status" value="1"/>
</dbReference>
<evidence type="ECO:0000256" key="2">
    <source>
        <dbReference type="ARBA" id="ARBA00023108"/>
    </source>
</evidence>
<dbReference type="PANTHER" id="PTHR11008:SF32">
    <property type="entry name" value="CIRCADIAN CLOCK-CONTROLLED PROTEIN DAYWAKE-RELATED"/>
    <property type="match status" value="1"/>
</dbReference>